<accession>A0ABD1ZPM0</accession>
<reference evidence="2 3" key="1">
    <citation type="submission" date="2024-09" db="EMBL/GenBank/DDBJ databases">
        <title>Chromosome-scale assembly of Riccia fluitans.</title>
        <authorList>
            <person name="Paukszto L."/>
            <person name="Sawicki J."/>
            <person name="Karawczyk K."/>
            <person name="Piernik-Szablinska J."/>
            <person name="Szczecinska M."/>
            <person name="Mazdziarz M."/>
        </authorList>
    </citation>
    <scope>NUCLEOTIDE SEQUENCE [LARGE SCALE GENOMIC DNA]</scope>
    <source>
        <strain evidence="2">Rf_01</strain>
        <tissue evidence="2">Aerial parts of the thallus</tissue>
    </source>
</reference>
<sequence length="116" mass="12496">MPGKSSCSTIAGLKEARRRGLRCNQEKEGDQNAEAEDHDQQKHHGKCTPAVVSSPVALRQHIVSHHLTDLEAFFSLLGQGNSGTPPPSSEVGKLLSQVVARRSGPLPTVMERFSGE</sequence>
<evidence type="ECO:0000313" key="3">
    <source>
        <dbReference type="Proteomes" id="UP001605036"/>
    </source>
</evidence>
<evidence type="ECO:0000313" key="2">
    <source>
        <dbReference type="EMBL" id="KAL2652987.1"/>
    </source>
</evidence>
<evidence type="ECO:0000256" key="1">
    <source>
        <dbReference type="SAM" id="MobiDB-lite"/>
    </source>
</evidence>
<proteinExistence type="predicted"/>
<gene>
    <name evidence="2" type="ORF">R1flu_021115</name>
</gene>
<organism evidence="2 3">
    <name type="scientific">Riccia fluitans</name>
    <dbReference type="NCBI Taxonomy" id="41844"/>
    <lineage>
        <taxon>Eukaryota</taxon>
        <taxon>Viridiplantae</taxon>
        <taxon>Streptophyta</taxon>
        <taxon>Embryophyta</taxon>
        <taxon>Marchantiophyta</taxon>
        <taxon>Marchantiopsida</taxon>
        <taxon>Marchantiidae</taxon>
        <taxon>Marchantiales</taxon>
        <taxon>Ricciaceae</taxon>
        <taxon>Riccia</taxon>
    </lineage>
</organism>
<dbReference type="EMBL" id="JBHFFA010000001">
    <property type="protein sequence ID" value="KAL2652987.1"/>
    <property type="molecule type" value="Genomic_DNA"/>
</dbReference>
<keyword evidence="3" id="KW-1185">Reference proteome</keyword>
<protein>
    <submittedName>
        <fullName evidence="2">Uncharacterized protein</fullName>
    </submittedName>
</protein>
<feature type="region of interest" description="Disordered" evidence="1">
    <location>
        <begin position="1"/>
        <end position="47"/>
    </location>
</feature>
<comment type="caution">
    <text evidence="2">The sequence shown here is derived from an EMBL/GenBank/DDBJ whole genome shotgun (WGS) entry which is preliminary data.</text>
</comment>
<name>A0ABD1ZPM0_9MARC</name>
<dbReference type="Proteomes" id="UP001605036">
    <property type="component" value="Unassembled WGS sequence"/>
</dbReference>
<dbReference type="AlphaFoldDB" id="A0ABD1ZPM0"/>